<name>Q3TMH8_MOUSE</name>
<reference evidence="1" key="8">
    <citation type="journal article" date="2005" name="Science">
        <title>Antisense Transcription in the Mammalian Transcriptome.</title>
        <authorList>
            <consortium name="RIKEN Genome Exploration Research Group and Genome Science Group (Genome Network Project Core Group) and the FANTOM Consortium"/>
        </authorList>
    </citation>
    <scope>NUCLEOTIDE SEQUENCE</scope>
    <source>
        <strain evidence="2">NOD</strain>
        <tissue evidence="1">Lung</tissue>
    </source>
</reference>
<reference evidence="1" key="6">
    <citation type="submission" date="2004-04" db="EMBL/GenBank/DDBJ databases">
        <authorList>
            <person name="Arakawa T."/>
            <person name="Carninci P."/>
            <person name="Fukuda S."/>
            <person name="Hashizume W."/>
            <person name="Hayashida K."/>
            <person name="Hori F."/>
            <person name="Iida J."/>
            <person name="Imamura K."/>
            <person name="Imotani K."/>
            <person name="Itoh M."/>
            <person name="Kanagawa S."/>
            <person name="Kawai J."/>
            <person name="Kojima M."/>
            <person name="Konno H."/>
            <person name="Murata M."/>
            <person name="Nakamura M."/>
            <person name="Ninomiya N."/>
            <person name="Nishiyori H."/>
            <person name="Nomura K."/>
            <person name="Ohno M."/>
            <person name="Sakazume N."/>
            <person name="Sano H."/>
            <person name="Sasaki D."/>
            <person name="Shibata K."/>
            <person name="Shiraki T."/>
            <person name="Tagami M."/>
            <person name="Tagami Y."/>
            <person name="Waki K."/>
            <person name="Watahiki A."/>
            <person name="Muramatsu M."/>
            <person name="Hayashizaki Y."/>
        </authorList>
    </citation>
    <scope>NUCLEOTIDE SEQUENCE</scope>
    <source>
        <strain evidence="2">NOD</strain>
        <tissue evidence="1">Lung</tissue>
    </source>
</reference>
<protein>
    <submittedName>
        <fullName evidence="1">Uncharacterized protein</fullName>
    </submittedName>
</protein>
<dbReference type="EMBL" id="AK169927">
    <property type="protein sequence ID" value="BAE41465.1"/>
    <property type="molecule type" value="mRNA"/>
</dbReference>
<gene>
    <name evidence="3" type="primary">Pvt1</name>
</gene>
<dbReference type="AGR" id="MGI:97824"/>
<organism evidence="1">
    <name type="scientific">Mus musculus</name>
    <name type="common">Mouse</name>
    <dbReference type="NCBI Taxonomy" id="10090"/>
    <lineage>
        <taxon>Eukaryota</taxon>
        <taxon>Metazoa</taxon>
        <taxon>Chordata</taxon>
        <taxon>Craniata</taxon>
        <taxon>Vertebrata</taxon>
        <taxon>Euteleostomi</taxon>
        <taxon>Mammalia</taxon>
        <taxon>Eutheria</taxon>
        <taxon>Euarchontoglires</taxon>
        <taxon>Glires</taxon>
        <taxon>Rodentia</taxon>
        <taxon>Myomorpha</taxon>
        <taxon>Muroidea</taxon>
        <taxon>Muridae</taxon>
        <taxon>Murinae</taxon>
        <taxon>Mus</taxon>
        <taxon>Mus</taxon>
    </lineage>
</organism>
<dbReference type="EMBL" id="AK165907">
    <property type="protein sequence ID" value="BAE38453.1"/>
    <property type="molecule type" value="mRNA"/>
</dbReference>
<reference evidence="1" key="3">
    <citation type="journal article" date="2000" name="Genome Res.">
        <title>RIKEN integrated sequence analysis (RISA) system--384-format sequencing pipeline with 384 multicapillary sequencer.</title>
        <authorList>
            <person name="Shibata K."/>
            <person name="Itoh M."/>
            <person name="Aizawa K."/>
            <person name="Nagaoka S."/>
            <person name="Sasaki N."/>
            <person name="Carninci P."/>
            <person name="Konno H."/>
            <person name="Akiyama J."/>
            <person name="Nishi K."/>
            <person name="Kitsunai T."/>
            <person name="Tashiro H."/>
            <person name="Itoh M."/>
            <person name="Sumi N."/>
            <person name="Ishii Y."/>
            <person name="Nakamura S."/>
            <person name="Hazama M."/>
            <person name="Nishine T."/>
            <person name="Harada A."/>
            <person name="Yamamoto R."/>
            <person name="Matsumoto H."/>
            <person name="Sakaguchi S."/>
            <person name="Ikegami T."/>
            <person name="Kashiwagi K."/>
            <person name="Fujiwake S."/>
            <person name="Inoue K."/>
            <person name="Togawa Y."/>
            <person name="Izawa M."/>
            <person name="Ohara E."/>
            <person name="Watahiki M."/>
            <person name="Yoneda Y."/>
            <person name="Ishikawa T."/>
            <person name="Ozawa K."/>
            <person name="Tanaka T."/>
            <person name="Matsuura S."/>
            <person name="Kawai J."/>
            <person name="Okazaki Y."/>
            <person name="Muramatsu M."/>
            <person name="Inoue Y."/>
            <person name="Kira A."/>
            <person name="Hayashizaki Y."/>
        </authorList>
    </citation>
    <scope>NUCLEOTIDE SEQUENCE</scope>
    <source>
        <strain evidence="2">NOD</strain>
        <tissue evidence="1">Lung</tissue>
    </source>
</reference>
<sequence length="68" mass="7494">MPSISRPCLLGPLWRLPEPCGFTVRCSFLGSNSGGYKFRSITPGLPGDVTSSWMDSSAWMPTENKDRN</sequence>
<reference evidence="1" key="1">
    <citation type="journal article" date="1999" name="Methods Enzymol.">
        <title>High-efficiency full-length cDNA cloning.</title>
        <authorList>
            <person name="Carninci P."/>
            <person name="Hayashizaki Y."/>
        </authorList>
    </citation>
    <scope>NUCLEOTIDE SEQUENCE</scope>
    <source>
        <strain evidence="2">NOD</strain>
        <tissue evidence="1">Lung</tissue>
    </source>
</reference>
<reference evidence="1" key="7">
    <citation type="journal article" date="2005" name="Science">
        <title>The Transcriptional Landscape of the Mammalian Genome.</title>
        <authorList>
            <consortium name="The FANTOM Consortium"/>
            <consortium name="Riken Genome Exploration Research Group and Genome Science Group (Genome Network Project Core Group)"/>
        </authorList>
    </citation>
    <scope>NUCLEOTIDE SEQUENCE</scope>
    <source>
        <strain evidence="2">NOD</strain>
        <tissue evidence="1">Lung</tissue>
    </source>
</reference>
<accession>Q3TMH8</accession>
<proteinExistence type="evidence at transcript level"/>
<dbReference type="MGI" id="MGI:97824">
    <property type="gene designation" value="Pvt1"/>
</dbReference>
<evidence type="ECO:0000313" key="2">
    <source>
        <dbReference type="EMBL" id="BAE41465.1"/>
    </source>
</evidence>
<reference evidence="1" key="2">
    <citation type="journal article" date="2000" name="Genome Res.">
        <title>Normalization and subtraction of cap-trapper-selected cDNAs to prepare full-length cDNA libraries for rapid discovery of new genes.</title>
        <authorList>
            <person name="Carninci P."/>
            <person name="Shibata Y."/>
            <person name="Hayatsu N."/>
            <person name="Sugahara Y."/>
            <person name="Shibata K."/>
            <person name="Itoh M."/>
            <person name="Konno H."/>
            <person name="Okazaki Y."/>
            <person name="Muramatsu M."/>
            <person name="Hayashizaki Y."/>
        </authorList>
    </citation>
    <scope>NUCLEOTIDE SEQUENCE</scope>
    <source>
        <strain evidence="2">NOD</strain>
        <tissue evidence="1">Lung</tissue>
    </source>
</reference>
<evidence type="ECO:0000313" key="1">
    <source>
        <dbReference type="EMBL" id="BAE38464.1"/>
    </source>
</evidence>
<reference evidence="1" key="4">
    <citation type="journal article" date="2001" name="Nature">
        <title>Functional annotation of a full-length mouse cDNA collection.</title>
        <authorList>
            <consortium name="The RIKEN Genome Exploration Research Group Phase II Team and the FANTOM Consortium"/>
        </authorList>
    </citation>
    <scope>NUCLEOTIDE SEQUENCE</scope>
    <source>
        <strain evidence="2">NOD</strain>
        <tissue evidence="1">Lung</tissue>
    </source>
</reference>
<reference evidence="1" key="5">
    <citation type="journal article" date="2002" name="Nature">
        <title>Analysis of the mouse transcriptome based on functional annotation of 60,770 full-length cDNAs.</title>
        <authorList>
            <consortium name="The FANTOM Consortium and the RIKEN Genome Exploration Research Group Phase I and II Team"/>
        </authorList>
    </citation>
    <scope>NUCLEOTIDE SEQUENCE</scope>
    <source>
        <strain evidence="2">NOD</strain>
        <tissue evidence="1">Lung</tissue>
    </source>
</reference>
<evidence type="ECO:0000313" key="3">
    <source>
        <dbReference type="MGI" id="MGI:97824"/>
    </source>
</evidence>
<dbReference type="AlphaFoldDB" id="Q3TMH8"/>
<dbReference type="EMBL" id="AK165927">
    <property type="protein sequence ID" value="BAE38464.1"/>
    <property type="molecule type" value="mRNA"/>
</dbReference>